<reference evidence="10" key="1">
    <citation type="journal article" date="2023" name="Insect Mol. Biol.">
        <title>Genome sequencing provides insights into the evolution of gene families encoding plant cell wall-degrading enzymes in longhorned beetles.</title>
        <authorList>
            <person name="Shin N.R."/>
            <person name="Okamura Y."/>
            <person name="Kirsch R."/>
            <person name="Pauchet Y."/>
        </authorList>
    </citation>
    <scope>NUCLEOTIDE SEQUENCE</scope>
    <source>
        <strain evidence="10">RBIC_L_NR</strain>
    </source>
</reference>
<dbReference type="InterPro" id="IPR028002">
    <property type="entry name" value="Myb_DNA-bind_5"/>
</dbReference>
<name>A0AAV8X5Q7_9CUCU</name>
<dbReference type="PANTHER" id="PTHR21632:SF4">
    <property type="entry name" value="REGULATORY PROTEIN ZESTE"/>
    <property type="match status" value="1"/>
</dbReference>
<sequence length="283" mass="32443">MDTLEFMNTLVFMNTLGFMNIKISSFSMASKIVVYTVKEKILLANLIDKHKLVENKKTDAATVQMKQHEWEKIASEYNSQGNITMQRTSAQLKKLWNNLKQRKRKISTEEKYTRLVTGGGPPLEIKTDPVMEAVDAAAPNEDVTITCPWDSTAVYMRENDIEDGYSGNVKIEVVFEEDNNYCNEDDGQPTAEISGVSNSFIETKQKVSAYTTPKAKNIKTILQSEGNLRRRKLRQSIEQQTVLHNVRLRIEEELHRKVASERHKAEAEEELALLKLKKFKKEN</sequence>
<evidence type="ECO:0000256" key="1">
    <source>
        <dbReference type="ARBA" id="ARBA00007954"/>
    </source>
</evidence>
<comment type="subunit">
    <text evidence="2">Self-associates forming complexes of several hundred monomers.</text>
</comment>
<accession>A0AAV8X5Q7</accession>
<comment type="similarity">
    <text evidence="1">Belongs to the MSANTD3 family.</text>
</comment>
<protein>
    <recommendedName>
        <fullName evidence="4">Myb/SANT-like DNA-binding domain-containing protein 3</fullName>
    </recommendedName>
    <alternativeName>
        <fullName evidence="3">Regulatory protein zeste</fullName>
    </alternativeName>
</protein>
<dbReference type="EMBL" id="JANEYF010003884">
    <property type="protein sequence ID" value="KAJ8933282.1"/>
    <property type="molecule type" value="Genomic_DNA"/>
</dbReference>
<evidence type="ECO:0000259" key="9">
    <source>
        <dbReference type="Pfam" id="PF13873"/>
    </source>
</evidence>
<evidence type="ECO:0000256" key="7">
    <source>
        <dbReference type="ARBA" id="ARBA00025466"/>
    </source>
</evidence>
<evidence type="ECO:0000256" key="3">
    <source>
        <dbReference type="ARBA" id="ARBA00016807"/>
    </source>
</evidence>
<keyword evidence="5" id="KW-0805">Transcription regulation</keyword>
<organism evidence="10 11">
    <name type="scientific">Rhamnusium bicolor</name>
    <dbReference type="NCBI Taxonomy" id="1586634"/>
    <lineage>
        <taxon>Eukaryota</taxon>
        <taxon>Metazoa</taxon>
        <taxon>Ecdysozoa</taxon>
        <taxon>Arthropoda</taxon>
        <taxon>Hexapoda</taxon>
        <taxon>Insecta</taxon>
        <taxon>Pterygota</taxon>
        <taxon>Neoptera</taxon>
        <taxon>Endopterygota</taxon>
        <taxon>Coleoptera</taxon>
        <taxon>Polyphaga</taxon>
        <taxon>Cucujiformia</taxon>
        <taxon>Chrysomeloidea</taxon>
        <taxon>Cerambycidae</taxon>
        <taxon>Lepturinae</taxon>
        <taxon>Rhagiini</taxon>
        <taxon>Rhamnusium</taxon>
    </lineage>
</organism>
<gene>
    <name evidence="10" type="ORF">NQ314_014110</name>
</gene>
<evidence type="ECO:0000256" key="5">
    <source>
        <dbReference type="ARBA" id="ARBA00023015"/>
    </source>
</evidence>
<evidence type="ECO:0000313" key="11">
    <source>
        <dbReference type="Proteomes" id="UP001162156"/>
    </source>
</evidence>
<dbReference type="Pfam" id="PF13873">
    <property type="entry name" value="Myb_DNA-bind_5"/>
    <property type="match status" value="1"/>
</dbReference>
<evidence type="ECO:0000256" key="2">
    <source>
        <dbReference type="ARBA" id="ARBA00011764"/>
    </source>
</evidence>
<evidence type="ECO:0000313" key="10">
    <source>
        <dbReference type="EMBL" id="KAJ8933282.1"/>
    </source>
</evidence>
<dbReference type="AlphaFoldDB" id="A0AAV8X5Q7"/>
<comment type="caution">
    <text evidence="10">The sequence shown here is derived from an EMBL/GenBank/DDBJ whole genome shotgun (WGS) entry which is preliminary data.</text>
</comment>
<proteinExistence type="inferred from homology"/>
<feature type="domain" description="Myb/SANT-like DNA-binding" evidence="9">
    <location>
        <begin position="38"/>
        <end position="105"/>
    </location>
</feature>
<keyword evidence="8" id="KW-0175">Coiled coil</keyword>
<dbReference type="PANTHER" id="PTHR21632">
    <property type="entry name" value="REGULATORY PROTEIN ZESTE"/>
    <property type="match status" value="1"/>
</dbReference>
<dbReference type="Proteomes" id="UP001162156">
    <property type="component" value="Unassembled WGS sequence"/>
</dbReference>
<keyword evidence="6" id="KW-0804">Transcription</keyword>
<evidence type="ECO:0000256" key="4">
    <source>
        <dbReference type="ARBA" id="ARBA00021372"/>
    </source>
</evidence>
<feature type="non-terminal residue" evidence="10">
    <location>
        <position position="283"/>
    </location>
</feature>
<feature type="coiled-coil region" evidence="8">
    <location>
        <begin position="250"/>
        <end position="277"/>
    </location>
</feature>
<evidence type="ECO:0000256" key="8">
    <source>
        <dbReference type="SAM" id="Coils"/>
    </source>
</evidence>
<keyword evidence="11" id="KW-1185">Reference proteome</keyword>
<comment type="function">
    <text evidence="7">Involved in transvection phenomena (= synapsis-dependent gene expression), where the synaptic pairing of chromosomes carrying genes with which zeste interacts influences the expression of these genes. Zeste binds to DNA and stimulates transcription from a nearby promoter.</text>
</comment>
<evidence type="ECO:0000256" key="6">
    <source>
        <dbReference type="ARBA" id="ARBA00023163"/>
    </source>
</evidence>